<sequence length="147" mass="15190">PDRARTSRAGATSTVAEHGPAPLSEAFGVARDAGLAVNVSGPPEVLAAVGPRRRSAIESAVAQCLMNVARHAGVDDVEVVLGRADGEVTVVVVDDGRGFDPDHVPDDRIGLRTSIRGRIEQEGGRARVWSRPGVGTTVLLAVPEGGE</sequence>
<dbReference type="RefSeq" id="WP_207206991.1">
    <property type="nucleotide sequence ID" value="NZ_SDPL01000025.1"/>
</dbReference>
<feature type="non-terminal residue" evidence="5">
    <location>
        <position position="1"/>
    </location>
</feature>
<gene>
    <name evidence="5" type="ORF">ESO86_02980</name>
</gene>
<dbReference type="Gene3D" id="3.30.565.10">
    <property type="entry name" value="Histidine kinase-like ATPase, C-terminal domain"/>
    <property type="match status" value="1"/>
</dbReference>
<evidence type="ECO:0000256" key="1">
    <source>
        <dbReference type="ARBA" id="ARBA00022679"/>
    </source>
</evidence>
<dbReference type="GO" id="GO:0016301">
    <property type="term" value="F:kinase activity"/>
    <property type="evidence" value="ECO:0007669"/>
    <property type="project" value="UniProtKB-KW"/>
</dbReference>
<keyword evidence="3" id="KW-0902">Two-component regulatory system</keyword>
<comment type="caution">
    <text evidence="5">The sequence shown here is derived from an EMBL/GenBank/DDBJ whole genome shotgun (WGS) entry which is preliminary data.</text>
</comment>
<evidence type="ECO:0000313" key="6">
    <source>
        <dbReference type="Proteomes" id="UP000292881"/>
    </source>
</evidence>
<dbReference type="PANTHER" id="PTHR24421">
    <property type="entry name" value="NITRATE/NITRITE SENSOR PROTEIN NARX-RELATED"/>
    <property type="match status" value="1"/>
</dbReference>
<dbReference type="InterPro" id="IPR003594">
    <property type="entry name" value="HATPase_dom"/>
</dbReference>
<dbReference type="PANTHER" id="PTHR24421:SF61">
    <property type="entry name" value="OXYGEN SENSOR HISTIDINE KINASE NREB"/>
    <property type="match status" value="1"/>
</dbReference>
<keyword evidence="2 5" id="KW-0418">Kinase</keyword>
<keyword evidence="1" id="KW-0808">Transferase</keyword>
<dbReference type="InterPro" id="IPR050482">
    <property type="entry name" value="Sensor_HK_TwoCompSys"/>
</dbReference>
<keyword evidence="6" id="KW-1185">Reference proteome</keyword>
<dbReference type="InterPro" id="IPR036890">
    <property type="entry name" value="HATPase_C_sf"/>
</dbReference>
<dbReference type="SUPFAM" id="SSF55874">
    <property type="entry name" value="ATPase domain of HSP90 chaperone/DNA topoisomerase II/histidine kinase"/>
    <property type="match status" value="1"/>
</dbReference>
<dbReference type="EMBL" id="SDPL01000025">
    <property type="protein sequence ID" value="RXZ50228.1"/>
    <property type="molecule type" value="Genomic_DNA"/>
</dbReference>
<dbReference type="Pfam" id="PF02518">
    <property type="entry name" value="HATPase_c"/>
    <property type="match status" value="1"/>
</dbReference>
<dbReference type="AlphaFoldDB" id="A0A4Q2JVL8"/>
<dbReference type="Proteomes" id="UP000292881">
    <property type="component" value="Unassembled WGS sequence"/>
</dbReference>
<evidence type="ECO:0000256" key="2">
    <source>
        <dbReference type="ARBA" id="ARBA00022777"/>
    </source>
</evidence>
<name>A0A4Q2JVL8_9MICO</name>
<feature type="domain" description="Histidine kinase/HSP90-like ATPase" evidence="4">
    <location>
        <begin position="56"/>
        <end position="144"/>
    </location>
</feature>
<accession>A0A4Q2JVL8</accession>
<evidence type="ECO:0000256" key="3">
    <source>
        <dbReference type="ARBA" id="ARBA00023012"/>
    </source>
</evidence>
<dbReference type="CDD" id="cd16917">
    <property type="entry name" value="HATPase_UhpB-NarQ-NarX-like"/>
    <property type="match status" value="1"/>
</dbReference>
<reference evidence="5 6" key="1">
    <citation type="submission" date="2019-01" db="EMBL/GenBank/DDBJ databases">
        <authorList>
            <person name="Li J."/>
        </authorList>
    </citation>
    <scope>NUCLEOTIDE SEQUENCE [LARGE SCALE GENOMIC DNA]</scope>
    <source>
        <strain evidence="5 6">CGMCC 4.7180</strain>
    </source>
</reference>
<organism evidence="5 6">
    <name type="scientific">Agromyces binzhouensis</name>
    <dbReference type="NCBI Taxonomy" id="1817495"/>
    <lineage>
        <taxon>Bacteria</taxon>
        <taxon>Bacillati</taxon>
        <taxon>Actinomycetota</taxon>
        <taxon>Actinomycetes</taxon>
        <taxon>Micrococcales</taxon>
        <taxon>Microbacteriaceae</taxon>
        <taxon>Agromyces</taxon>
    </lineage>
</organism>
<protein>
    <submittedName>
        <fullName evidence="5">Histidine kinase</fullName>
    </submittedName>
</protein>
<dbReference type="GO" id="GO:0000160">
    <property type="term" value="P:phosphorelay signal transduction system"/>
    <property type="evidence" value="ECO:0007669"/>
    <property type="project" value="UniProtKB-KW"/>
</dbReference>
<proteinExistence type="predicted"/>
<evidence type="ECO:0000259" key="4">
    <source>
        <dbReference type="Pfam" id="PF02518"/>
    </source>
</evidence>
<evidence type="ECO:0000313" key="5">
    <source>
        <dbReference type="EMBL" id="RXZ50228.1"/>
    </source>
</evidence>